<proteinExistence type="predicted"/>
<name>A0ACC2XKH4_9TREE</name>
<gene>
    <name evidence="1" type="ORF">QFC22_001163</name>
</gene>
<evidence type="ECO:0000313" key="1">
    <source>
        <dbReference type="EMBL" id="KAJ9124363.1"/>
    </source>
</evidence>
<sequence length="199" mass="21912">MDSDQEEAAMAATRLVGKKGGFIFEMSVEVEGQPLKIYDKDEQTKGIERDIVRGYIASQEGKVRNASSTEILDIKLEDENEAMQPVSPSSSVVPFAEPELDLGSDLTSEDSGYLEPNHRGIEVNGELVEKLSRSPEGDELGSEEDDKKRIKVSDGVGQREDNPIEIGNDSDDDSEILAAREAARVVRARKLEELEEMQA</sequence>
<reference evidence="1" key="1">
    <citation type="submission" date="2023-04" db="EMBL/GenBank/DDBJ databases">
        <title>Draft Genome sequencing of Naganishia species isolated from polar environments using Oxford Nanopore Technology.</title>
        <authorList>
            <person name="Leo P."/>
            <person name="Venkateswaran K."/>
        </authorList>
    </citation>
    <scope>NUCLEOTIDE SEQUENCE</scope>
    <source>
        <strain evidence="1">MNA-CCFEE 5425</strain>
    </source>
</reference>
<organism evidence="1 2">
    <name type="scientific">Naganishia vaughanmartiniae</name>
    <dbReference type="NCBI Taxonomy" id="1424756"/>
    <lineage>
        <taxon>Eukaryota</taxon>
        <taxon>Fungi</taxon>
        <taxon>Dikarya</taxon>
        <taxon>Basidiomycota</taxon>
        <taxon>Agaricomycotina</taxon>
        <taxon>Tremellomycetes</taxon>
        <taxon>Filobasidiales</taxon>
        <taxon>Filobasidiaceae</taxon>
        <taxon>Naganishia</taxon>
    </lineage>
</organism>
<protein>
    <submittedName>
        <fullName evidence="1">Uncharacterized protein</fullName>
    </submittedName>
</protein>
<evidence type="ECO:0000313" key="2">
    <source>
        <dbReference type="Proteomes" id="UP001243375"/>
    </source>
</evidence>
<comment type="caution">
    <text evidence="1">The sequence shown here is derived from an EMBL/GenBank/DDBJ whole genome shotgun (WGS) entry which is preliminary data.</text>
</comment>
<dbReference type="Proteomes" id="UP001243375">
    <property type="component" value="Unassembled WGS sequence"/>
</dbReference>
<keyword evidence="2" id="KW-1185">Reference proteome</keyword>
<accession>A0ACC2XKH4</accession>
<dbReference type="EMBL" id="JASBWU010000002">
    <property type="protein sequence ID" value="KAJ9124363.1"/>
    <property type="molecule type" value="Genomic_DNA"/>
</dbReference>